<dbReference type="Gene3D" id="1.20.1270.10">
    <property type="match status" value="1"/>
</dbReference>
<evidence type="ECO:0000256" key="1">
    <source>
        <dbReference type="ARBA" id="ARBA00022741"/>
    </source>
</evidence>
<protein>
    <submittedName>
        <fullName evidence="3">Hsp70 chaperone</fullName>
    </submittedName>
</protein>
<keyword evidence="2" id="KW-0067">ATP-binding</keyword>
<dbReference type="SUPFAM" id="SSF100934">
    <property type="entry name" value="Heat shock protein 70kD (HSP70), C-terminal subdomain"/>
    <property type="match status" value="1"/>
</dbReference>
<evidence type="ECO:0000313" key="4">
    <source>
        <dbReference type="Proteomes" id="UP001479436"/>
    </source>
</evidence>
<dbReference type="EMBL" id="JASJQH010002438">
    <property type="protein sequence ID" value="KAK9760195.1"/>
    <property type="molecule type" value="Genomic_DNA"/>
</dbReference>
<accession>A0ABR2WFD2</accession>
<dbReference type="InterPro" id="IPR029048">
    <property type="entry name" value="HSP70_C_sf"/>
</dbReference>
<keyword evidence="1" id="KW-0547">Nucleotide-binding</keyword>
<evidence type="ECO:0000313" key="3">
    <source>
        <dbReference type="EMBL" id="KAK9760195.1"/>
    </source>
</evidence>
<evidence type="ECO:0000256" key="2">
    <source>
        <dbReference type="ARBA" id="ARBA00022840"/>
    </source>
</evidence>
<reference evidence="3 4" key="1">
    <citation type="submission" date="2023-04" db="EMBL/GenBank/DDBJ databases">
        <title>Genome of Basidiobolus ranarum AG-B5.</title>
        <authorList>
            <person name="Stajich J.E."/>
            <person name="Carter-House D."/>
            <person name="Gryganskyi A."/>
        </authorList>
    </citation>
    <scope>NUCLEOTIDE SEQUENCE [LARGE SCALE GENOMIC DNA]</scope>
    <source>
        <strain evidence="3 4">AG-B5</strain>
    </source>
</reference>
<dbReference type="InterPro" id="IPR013126">
    <property type="entry name" value="Hsp_70_fam"/>
</dbReference>
<proteinExistence type="predicted"/>
<dbReference type="Pfam" id="PF00012">
    <property type="entry name" value="HSP70"/>
    <property type="match status" value="1"/>
</dbReference>
<organism evidence="3 4">
    <name type="scientific">Basidiobolus ranarum</name>
    <dbReference type="NCBI Taxonomy" id="34480"/>
    <lineage>
        <taxon>Eukaryota</taxon>
        <taxon>Fungi</taxon>
        <taxon>Fungi incertae sedis</taxon>
        <taxon>Zoopagomycota</taxon>
        <taxon>Entomophthoromycotina</taxon>
        <taxon>Basidiobolomycetes</taxon>
        <taxon>Basidiobolales</taxon>
        <taxon>Basidiobolaceae</taxon>
        <taxon>Basidiobolus</taxon>
    </lineage>
</organism>
<keyword evidence="4" id="KW-1185">Reference proteome</keyword>
<sequence length="76" mass="8551">MVSEAEKYKAEDDEAASRISVKNGLEFYAHSLRNTLQDGKVAGQLDVNDKKKLKETINSTISWLNASQEASKEEYE</sequence>
<name>A0ABR2WFD2_9FUNG</name>
<comment type="caution">
    <text evidence="3">The sequence shown here is derived from an EMBL/GenBank/DDBJ whole genome shotgun (WGS) entry which is preliminary data.</text>
</comment>
<dbReference type="Proteomes" id="UP001479436">
    <property type="component" value="Unassembled WGS sequence"/>
</dbReference>
<gene>
    <name evidence="3" type="primary">SSA2_7</name>
    <name evidence="3" type="ORF">K7432_016048</name>
</gene>